<reference evidence="1 2" key="1">
    <citation type="submission" date="2019-02" db="EMBL/GenBank/DDBJ databases">
        <title>Deep-cultivation of Planctomycetes and their phenomic and genomic characterization uncovers novel biology.</title>
        <authorList>
            <person name="Wiegand S."/>
            <person name="Jogler M."/>
            <person name="Boedeker C."/>
            <person name="Pinto D."/>
            <person name="Vollmers J."/>
            <person name="Rivas-Marin E."/>
            <person name="Kohn T."/>
            <person name="Peeters S.H."/>
            <person name="Heuer A."/>
            <person name="Rast P."/>
            <person name="Oberbeckmann S."/>
            <person name="Bunk B."/>
            <person name="Jeske O."/>
            <person name="Meyerdierks A."/>
            <person name="Storesund J.E."/>
            <person name="Kallscheuer N."/>
            <person name="Luecker S."/>
            <person name="Lage O.M."/>
            <person name="Pohl T."/>
            <person name="Merkel B.J."/>
            <person name="Hornburger P."/>
            <person name="Mueller R.-W."/>
            <person name="Bruemmer F."/>
            <person name="Labrenz M."/>
            <person name="Spormann A.M."/>
            <person name="Op Den Camp H."/>
            <person name="Overmann J."/>
            <person name="Amann R."/>
            <person name="Jetten M.S.M."/>
            <person name="Mascher T."/>
            <person name="Medema M.H."/>
            <person name="Devos D.P."/>
            <person name="Kaster A.-K."/>
            <person name="Ovreas L."/>
            <person name="Rohde M."/>
            <person name="Galperin M.Y."/>
            <person name="Jogler C."/>
        </authorList>
    </citation>
    <scope>NUCLEOTIDE SEQUENCE [LARGE SCALE GENOMIC DNA]</scope>
    <source>
        <strain evidence="1 2">KOR42</strain>
    </source>
</reference>
<sequence>MGSFQRLHALVSSIRLLNEAIPKIAPNRGADGSDINTGVSVVDTIGPRLAHGLGG</sequence>
<evidence type="ECO:0000313" key="1">
    <source>
        <dbReference type="EMBL" id="TWT39870.1"/>
    </source>
</evidence>
<keyword evidence="2" id="KW-1185">Reference proteome</keyword>
<gene>
    <name evidence="1" type="ORF">KOR42_51050</name>
</gene>
<dbReference type="Proteomes" id="UP000317243">
    <property type="component" value="Unassembled WGS sequence"/>
</dbReference>
<evidence type="ECO:0000313" key="2">
    <source>
        <dbReference type="Proteomes" id="UP000317243"/>
    </source>
</evidence>
<dbReference type="EMBL" id="SIHI01000063">
    <property type="protein sequence ID" value="TWT39870.1"/>
    <property type="molecule type" value="Genomic_DNA"/>
</dbReference>
<comment type="caution">
    <text evidence="1">The sequence shown here is derived from an EMBL/GenBank/DDBJ whole genome shotgun (WGS) entry which is preliminary data.</text>
</comment>
<protein>
    <submittedName>
        <fullName evidence="1">Uncharacterized protein</fullName>
    </submittedName>
</protein>
<proteinExistence type="predicted"/>
<name>A0A5C5VP42_9PLAN</name>
<organism evidence="1 2">
    <name type="scientific">Thalassoglobus neptunius</name>
    <dbReference type="NCBI Taxonomy" id="1938619"/>
    <lineage>
        <taxon>Bacteria</taxon>
        <taxon>Pseudomonadati</taxon>
        <taxon>Planctomycetota</taxon>
        <taxon>Planctomycetia</taxon>
        <taxon>Planctomycetales</taxon>
        <taxon>Planctomycetaceae</taxon>
        <taxon>Thalassoglobus</taxon>
    </lineage>
</organism>
<accession>A0A5C5VP42</accession>
<dbReference type="AlphaFoldDB" id="A0A5C5VP42"/>